<feature type="non-terminal residue" evidence="1">
    <location>
        <position position="271"/>
    </location>
</feature>
<dbReference type="EMBL" id="MU863696">
    <property type="protein sequence ID" value="KAK4096795.1"/>
    <property type="molecule type" value="Genomic_DNA"/>
</dbReference>
<organism evidence="1 2">
    <name type="scientific">Parathielavia hyrcaniae</name>
    <dbReference type="NCBI Taxonomy" id="113614"/>
    <lineage>
        <taxon>Eukaryota</taxon>
        <taxon>Fungi</taxon>
        <taxon>Dikarya</taxon>
        <taxon>Ascomycota</taxon>
        <taxon>Pezizomycotina</taxon>
        <taxon>Sordariomycetes</taxon>
        <taxon>Sordariomycetidae</taxon>
        <taxon>Sordariales</taxon>
        <taxon>Chaetomiaceae</taxon>
        <taxon>Parathielavia</taxon>
    </lineage>
</organism>
<protein>
    <submittedName>
        <fullName evidence="1">Uncharacterized protein</fullName>
    </submittedName>
</protein>
<dbReference type="SUPFAM" id="SSF53067">
    <property type="entry name" value="Actin-like ATPase domain"/>
    <property type="match status" value="1"/>
</dbReference>
<feature type="non-terminal residue" evidence="1">
    <location>
        <position position="1"/>
    </location>
</feature>
<dbReference type="Proteomes" id="UP001305647">
    <property type="component" value="Unassembled WGS sequence"/>
</dbReference>
<comment type="caution">
    <text evidence="1">The sequence shown here is derived from an EMBL/GenBank/DDBJ whole genome shotgun (WGS) entry which is preliminary data.</text>
</comment>
<dbReference type="InterPro" id="IPR043129">
    <property type="entry name" value="ATPase_NBD"/>
</dbReference>
<evidence type="ECO:0000313" key="2">
    <source>
        <dbReference type="Proteomes" id="UP001305647"/>
    </source>
</evidence>
<dbReference type="AlphaFoldDB" id="A0AAN6PRU4"/>
<dbReference type="PANTHER" id="PTHR42749:SF1">
    <property type="entry name" value="CELL SHAPE-DETERMINING PROTEIN MREB"/>
    <property type="match status" value="1"/>
</dbReference>
<dbReference type="CDD" id="cd10170">
    <property type="entry name" value="ASKHA_NBD_HSP70"/>
    <property type="match status" value="1"/>
</dbReference>
<gene>
    <name evidence="1" type="ORF">N658DRAFT_387844</name>
</gene>
<evidence type="ECO:0000313" key="1">
    <source>
        <dbReference type="EMBL" id="KAK4096795.1"/>
    </source>
</evidence>
<proteinExistence type="predicted"/>
<reference evidence="1" key="1">
    <citation type="journal article" date="2023" name="Mol. Phylogenet. Evol.">
        <title>Genome-scale phylogeny and comparative genomics of the fungal order Sordariales.</title>
        <authorList>
            <person name="Hensen N."/>
            <person name="Bonometti L."/>
            <person name="Westerberg I."/>
            <person name="Brannstrom I.O."/>
            <person name="Guillou S."/>
            <person name="Cros-Aarteil S."/>
            <person name="Calhoun S."/>
            <person name="Haridas S."/>
            <person name="Kuo A."/>
            <person name="Mondo S."/>
            <person name="Pangilinan J."/>
            <person name="Riley R."/>
            <person name="LaButti K."/>
            <person name="Andreopoulos B."/>
            <person name="Lipzen A."/>
            <person name="Chen C."/>
            <person name="Yan M."/>
            <person name="Daum C."/>
            <person name="Ng V."/>
            <person name="Clum A."/>
            <person name="Steindorff A."/>
            <person name="Ohm R.A."/>
            <person name="Martin F."/>
            <person name="Silar P."/>
            <person name="Natvig D.O."/>
            <person name="Lalanne C."/>
            <person name="Gautier V."/>
            <person name="Ament-Velasquez S.L."/>
            <person name="Kruys A."/>
            <person name="Hutchinson M.I."/>
            <person name="Powell A.J."/>
            <person name="Barry K."/>
            <person name="Miller A.N."/>
            <person name="Grigoriev I.V."/>
            <person name="Debuchy R."/>
            <person name="Gladieux P."/>
            <person name="Hiltunen Thoren M."/>
            <person name="Johannesson H."/>
        </authorList>
    </citation>
    <scope>NUCLEOTIDE SEQUENCE</scope>
    <source>
        <strain evidence="1">CBS 757.83</strain>
    </source>
</reference>
<dbReference type="PANTHER" id="PTHR42749">
    <property type="entry name" value="CELL SHAPE-DETERMINING PROTEIN MREB"/>
    <property type="match status" value="1"/>
</dbReference>
<accession>A0AAN6PRU4</accession>
<sequence length="271" mass="29857">RPDLCVAIDFGTTYTRVAWLNPNQKGTPSQVVCDWPGGTGAGDAGNERKVPSVLAKTVSANGTRKWGFLCDSSTGETEKWRYLKMFLEPQLFENSRKEGITWAPQSMSDVHGLVRDYLHEVYKHIRGSIFKSNGGESDLLWDDMSIEFIFSVPTTWRGQGILNDFQRIIHSAGFGVPENHEVILGLTEAEAAAVSSMRRVGISIPFNDGDVFLSVDAGGGTTDLAFVKVSSTDPPVIEQLQDVRGTGIGSMMIDLSFQHLVKQRLERCPDM</sequence>
<dbReference type="Gene3D" id="3.30.420.40">
    <property type="match status" value="1"/>
</dbReference>
<keyword evidence="2" id="KW-1185">Reference proteome</keyword>
<reference evidence="1" key="2">
    <citation type="submission" date="2023-05" db="EMBL/GenBank/DDBJ databases">
        <authorList>
            <consortium name="Lawrence Berkeley National Laboratory"/>
            <person name="Steindorff A."/>
            <person name="Hensen N."/>
            <person name="Bonometti L."/>
            <person name="Westerberg I."/>
            <person name="Brannstrom I.O."/>
            <person name="Guillou S."/>
            <person name="Cros-Aarteil S."/>
            <person name="Calhoun S."/>
            <person name="Haridas S."/>
            <person name="Kuo A."/>
            <person name="Mondo S."/>
            <person name="Pangilinan J."/>
            <person name="Riley R."/>
            <person name="Labutti K."/>
            <person name="Andreopoulos B."/>
            <person name="Lipzen A."/>
            <person name="Chen C."/>
            <person name="Yanf M."/>
            <person name="Daum C."/>
            <person name="Ng V."/>
            <person name="Clum A."/>
            <person name="Ohm R."/>
            <person name="Martin F."/>
            <person name="Silar P."/>
            <person name="Natvig D."/>
            <person name="Lalanne C."/>
            <person name="Gautier V."/>
            <person name="Ament-Velasquez S.L."/>
            <person name="Kruys A."/>
            <person name="Hutchinson M.I."/>
            <person name="Powell A.J."/>
            <person name="Barry K."/>
            <person name="Miller A.N."/>
            <person name="Grigoriev I.V."/>
            <person name="Debuchy R."/>
            <person name="Gladieux P."/>
            <person name="Thoren M.H."/>
            <person name="Johannesson H."/>
        </authorList>
    </citation>
    <scope>NUCLEOTIDE SEQUENCE</scope>
    <source>
        <strain evidence="1">CBS 757.83</strain>
    </source>
</reference>
<name>A0AAN6PRU4_9PEZI</name>